<dbReference type="GO" id="GO:0009383">
    <property type="term" value="F:rRNA (cytosine-C5-)-methyltransferase activity"/>
    <property type="evidence" value="ECO:0007669"/>
    <property type="project" value="TreeGrafter"/>
</dbReference>
<keyword evidence="6" id="KW-0698">rRNA processing</keyword>
<dbReference type="PRINTS" id="PR02008">
    <property type="entry name" value="RCMTFAMILY"/>
</dbReference>
<dbReference type="Proteomes" id="UP000288587">
    <property type="component" value="Unassembled WGS sequence"/>
</dbReference>
<evidence type="ECO:0000313" key="17">
    <source>
        <dbReference type="Proteomes" id="UP000288587"/>
    </source>
</evidence>
<feature type="binding site" evidence="14">
    <location>
        <position position="328"/>
    </location>
    <ligand>
        <name>S-adenosyl-L-methionine</name>
        <dbReference type="ChEBI" id="CHEBI:59789"/>
    </ligand>
</feature>
<keyword evidence="9 14" id="KW-0949">S-adenosyl-L-methionine</keyword>
<name>A0A437LL02_9BURK</name>
<feature type="binding site" evidence="14">
    <location>
        <position position="309"/>
    </location>
    <ligand>
        <name>S-adenosyl-L-methionine</name>
        <dbReference type="ChEBI" id="CHEBI:59789"/>
    </ligand>
</feature>
<feature type="binding site" evidence="14">
    <location>
        <position position="283"/>
    </location>
    <ligand>
        <name>S-adenosyl-L-methionine</name>
        <dbReference type="ChEBI" id="CHEBI:59789"/>
    </ligand>
</feature>
<gene>
    <name evidence="16" type="primary">rsmB</name>
    <name evidence="16" type="ORF">EOD73_08050</name>
</gene>
<dbReference type="GO" id="GO:0006355">
    <property type="term" value="P:regulation of DNA-templated transcription"/>
    <property type="evidence" value="ECO:0007669"/>
    <property type="project" value="InterPro"/>
</dbReference>
<comment type="function">
    <text evidence="1">Specifically methylates the cytosine at position 967 (m5C967) of 16S rRNA.</text>
</comment>
<keyword evidence="8 14" id="KW-0808">Transferase</keyword>
<dbReference type="GO" id="GO:0003723">
    <property type="term" value="F:RNA binding"/>
    <property type="evidence" value="ECO:0007669"/>
    <property type="project" value="UniProtKB-UniRule"/>
</dbReference>
<evidence type="ECO:0000256" key="4">
    <source>
        <dbReference type="ARBA" id="ARBA00012140"/>
    </source>
</evidence>
<protein>
    <recommendedName>
        <fullName evidence="4">16S rRNA (cytosine(967)-C(5))-methyltransferase</fullName>
        <ecNumber evidence="4">2.1.1.176</ecNumber>
    </recommendedName>
    <alternativeName>
        <fullName evidence="11">16S rRNA m5C967 methyltransferase</fullName>
    </alternativeName>
    <alternativeName>
        <fullName evidence="12">rRNA (cytosine-C(5)-)-methyltransferase RsmB</fullName>
    </alternativeName>
</protein>
<accession>A0A437LL02</accession>
<evidence type="ECO:0000313" key="16">
    <source>
        <dbReference type="EMBL" id="RVT85991.1"/>
    </source>
</evidence>
<dbReference type="InterPro" id="IPR035926">
    <property type="entry name" value="NusB-like_sf"/>
</dbReference>
<evidence type="ECO:0000256" key="10">
    <source>
        <dbReference type="ARBA" id="ARBA00022884"/>
    </source>
</evidence>
<feature type="binding site" evidence="14">
    <location>
        <begin position="261"/>
        <end position="267"/>
    </location>
    <ligand>
        <name>S-adenosyl-L-methionine</name>
        <dbReference type="ChEBI" id="CHEBI:59789"/>
    </ligand>
</feature>
<comment type="catalytic activity">
    <reaction evidence="13">
        <text>cytidine(967) in 16S rRNA + S-adenosyl-L-methionine = 5-methylcytidine(967) in 16S rRNA + S-adenosyl-L-homocysteine + H(+)</text>
        <dbReference type="Rhea" id="RHEA:42748"/>
        <dbReference type="Rhea" id="RHEA-COMP:10219"/>
        <dbReference type="Rhea" id="RHEA-COMP:10220"/>
        <dbReference type="ChEBI" id="CHEBI:15378"/>
        <dbReference type="ChEBI" id="CHEBI:57856"/>
        <dbReference type="ChEBI" id="CHEBI:59789"/>
        <dbReference type="ChEBI" id="CHEBI:74483"/>
        <dbReference type="ChEBI" id="CHEBI:82748"/>
        <dbReference type="EC" id="2.1.1.176"/>
    </reaction>
</comment>
<evidence type="ECO:0000256" key="11">
    <source>
        <dbReference type="ARBA" id="ARBA00030399"/>
    </source>
</evidence>
<keyword evidence="17" id="KW-1185">Reference proteome</keyword>
<keyword evidence="5" id="KW-0963">Cytoplasm</keyword>
<evidence type="ECO:0000256" key="3">
    <source>
        <dbReference type="ARBA" id="ARBA00007494"/>
    </source>
</evidence>
<evidence type="ECO:0000256" key="2">
    <source>
        <dbReference type="ARBA" id="ARBA00004496"/>
    </source>
</evidence>
<dbReference type="GO" id="GO:0070475">
    <property type="term" value="P:rRNA base methylation"/>
    <property type="evidence" value="ECO:0007669"/>
    <property type="project" value="TreeGrafter"/>
</dbReference>
<dbReference type="NCBIfam" id="TIGR00563">
    <property type="entry name" value="rsmB"/>
    <property type="match status" value="1"/>
</dbReference>
<evidence type="ECO:0000256" key="1">
    <source>
        <dbReference type="ARBA" id="ARBA00002724"/>
    </source>
</evidence>
<keyword evidence="10 14" id="KW-0694">RNA-binding</keyword>
<dbReference type="InterPro" id="IPR018314">
    <property type="entry name" value="RsmB/NOL1/NOP2-like_CS"/>
</dbReference>
<dbReference type="Gene3D" id="1.10.940.10">
    <property type="entry name" value="NusB-like"/>
    <property type="match status" value="1"/>
</dbReference>
<dbReference type="InterPro" id="IPR006027">
    <property type="entry name" value="NusB_RsmB_TIM44"/>
</dbReference>
<comment type="similarity">
    <text evidence="3 14">Belongs to the class I-like SAM-binding methyltransferase superfamily. RsmB/NOP family.</text>
</comment>
<dbReference type="InterPro" id="IPR029063">
    <property type="entry name" value="SAM-dependent_MTases_sf"/>
</dbReference>
<evidence type="ECO:0000256" key="5">
    <source>
        <dbReference type="ARBA" id="ARBA00022490"/>
    </source>
</evidence>
<comment type="subcellular location">
    <subcellularLocation>
        <location evidence="2">Cytoplasm</location>
    </subcellularLocation>
</comment>
<dbReference type="PROSITE" id="PS51686">
    <property type="entry name" value="SAM_MT_RSMB_NOP"/>
    <property type="match status" value="1"/>
</dbReference>
<dbReference type="InterPro" id="IPR049560">
    <property type="entry name" value="MeTrfase_RsmB-F_NOP2_cat"/>
</dbReference>
<evidence type="ECO:0000256" key="8">
    <source>
        <dbReference type="ARBA" id="ARBA00022679"/>
    </source>
</evidence>
<feature type="active site" description="Nucleophile" evidence="14">
    <location>
        <position position="381"/>
    </location>
</feature>
<organism evidence="16 17">
    <name type="scientific">Inhella crocodyli</name>
    <dbReference type="NCBI Taxonomy" id="2499851"/>
    <lineage>
        <taxon>Bacteria</taxon>
        <taxon>Pseudomonadati</taxon>
        <taxon>Pseudomonadota</taxon>
        <taxon>Betaproteobacteria</taxon>
        <taxon>Burkholderiales</taxon>
        <taxon>Sphaerotilaceae</taxon>
        <taxon>Inhella</taxon>
    </lineage>
</organism>
<dbReference type="Gene3D" id="3.40.50.150">
    <property type="entry name" value="Vaccinia Virus protein VP39"/>
    <property type="match status" value="1"/>
</dbReference>
<dbReference type="SUPFAM" id="SSF53335">
    <property type="entry name" value="S-adenosyl-L-methionine-dependent methyltransferases"/>
    <property type="match status" value="1"/>
</dbReference>
<dbReference type="EMBL" id="SACM01000002">
    <property type="protein sequence ID" value="RVT85991.1"/>
    <property type="molecule type" value="Genomic_DNA"/>
</dbReference>
<dbReference type="CDD" id="cd02440">
    <property type="entry name" value="AdoMet_MTases"/>
    <property type="match status" value="1"/>
</dbReference>
<keyword evidence="7 14" id="KW-0489">Methyltransferase</keyword>
<dbReference type="InterPro" id="IPR004573">
    <property type="entry name" value="rRNA_ssu_MeTfrase_B"/>
</dbReference>
<dbReference type="NCBIfam" id="NF008149">
    <property type="entry name" value="PRK10901.1"/>
    <property type="match status" value="1"/>
</dbReference>
<evidence type="ECO:0000259" key="15">
    <source>
        <dbReference type="PROSITE" id="PS51686"/>
    </source>
</evidence>
<comment type="caution">
    <text evidence="16">The sequence shown here is derived from an EMBL/GenBank/DDBJ whole genome shotgun (WGS) entry which is preliminary data.</text>
</comment>
<evidence type="ECO:0000256" key="14">
    <source>
        <dbReference type="PROSITE-ProRule" id="PRU01023"/>
    </source>
</evidence>
<dbReference type="Pfam" id="PF01189">
    <property type="entry name" value="Methyltr_RsmB-F"/>
    <property type="match status" value="1"/>
</dbReference>
<evidence type="ECO:0000256" key="7">
    <source>
        <dbReference type="ARBA" id="ARBA00022603"/>
    </source>
</evidence>
<feature type="domain" description="SAM-dependent MTase RsmB/NOP-type" evidence="15">
    <location>
        <begin position="162"/>
        <end position="441"/>
    </location>
</feature>
<evidence type="ECO:0000256" key="13">
    <source>
        <dbReference type="ARBA" id="ARBA00047283"/>
    </source>
</evidence>
<evidence type="ECO:0000256" key="12">
    <source>
        <dbReference type="ARBA" id="ARBA00031088"/>
    </source>
</evidence>
<reference evidence="16 17" key="1">
    <citation type="submission" date="2019-01" db="EMBL/GenBank/DDBJ databases">
        <authorList>
            <person name="Chen W.-M."/>
        </authorList>
    </citation>
    <scope>NUCLEOTIDE SEQUENCE [LARGE SCALE GENOMIC DNA]</scope>
    <source>
        <strain evidence="16 17">CCP-18</strain>
    </source>
</reference>
<dbReference type="InterPro" id="IPR001678">
    <property type="entry name" value="MeTrfase_RsmB-F_NOP2_dom"/>
</dbReference>
<dbReference type="AlphaFoldDB" id="A0A437LL02"/>
<evidence type="ECO:0000256" key="9">
    <source>
        <dbReference type="ARBA" id="ARBA00022691"/>
    </source>
</evidence>
<dbReference type="PANTHER" id="PTHR22807:SF61">
    <property type="entry name" value="NOL1_NOP2_SUN FAMILY PROTEIN _ ANTITERMINATION NUSB DOMAIN-CONTAINING PROTEIN"/>
    <property type="match status" value="1"/>
</dbReference>
<dbReference type="EC" id="2.1.1.176" evidence="4"/>
<dbReference type="InterPro" id="IPR023267">
    <property type="entry name" value="RCMT"/>
</dbReference>
<dbReference type="PANTHER" id="PTHR22807">
    <property type="entry name" value="NOP2 YEAST -RELATED NOL1/NOP2/FMU SUN DOMAIN-CONTAINING"/>
    <property type="match status" value="1"/>
</dbReference>
<dbReference type="Pfam" id="PF22458">
    <property type="entry name" value="RsmF-B_ferredox"/>
    <property type="match status" value="1"/>
</dbReference>
<dbReference type="PROSITE" id="PS01153">
    <property type="entry name" value="NOL1_NOP2_SUN"/>
    <property type="match status" value="1"/>
</dbReference>
<dbReference type="OrthoDB" id="9810297at2"/>
<dbReference type="SUPFAM" id="SSF48013">
    <property type="entry name" value="NusB-like"/>
    <property type="match status" value="1"/>
</dbReference>
<sequence>MSAQNPSPPLHTLLREAARAVAALRQGRNLDAALEAVPAALRGGAQALAYAAVRRQGSGLALIKALVPKRPAPPVEGLLLVALAQLRGGGQHAEHTLVSQAVQAARALAGPQAGLVNAVLRRFLREREALEAGLRGDDAVHEHPAWWVQRLRRDWPAQADALLAQAQQSPPFTLRVNRRRSTVSAYLQALAEAGLHGQALGPAWPDGLWVDPPCPVHRLPGFAEGWVSVQDASAQRAAPLLVDGEGRLPPLRPGARVLDACAAPGGKTAHLLELGDFDLLALDADAQRLPKVNETLARLQLQARTQAADGRDVSAWWDGQPFDAILLDAPCSASGINRRHPDVRWLRREADLAELARVQAGLLDALWPLLAPGGRLLYATCSLFASEGREAIAAFLQRQPNAQVLLTPGEHGHLLGLPDNAPGSPGLPPGDGFFYTLLQRPSAPNA</sequence>
<dbReference type="InterPro" id="IPR054728">
    <property type="entry name" value="RsmB-like_ferredoxin"/>
</dbReference>
<dbReference type="GO" id="GO:0005829">
    <property type="term" value="C:cytosol"/>
    <property type="evidence" value="ECO:0007669"/>
    <property type="project" value="TreeGrafter"/>
</dbReference>
<dbReference type="Gene3D" id="3.30.70.1170">
    <property type="entry name" value="Sun protein, domain 3"/>
    <property type="match status" value="1"/>
</dbReference>
<dbReference type="Pfam" id="PF01029">
    <property type="entry name" value="NusB"/>
    <property type="match status" value="1"/>
</dbReference>
<evidence type="ECO:0000256" key="6">
    <source>
        <dbReference type="ARBA" id="ARBA00022552"/>
    </source>
</evidence>
<proteinExistence type="inferred from homology"/>